<dbReference type="EMBL" id="CP042301">
    <property type="protein sequence ID" value="QDZ00038.1"/>
    <property type="molecule type" value="Genomic_DNA"/>
</dbReference>
<proteinExistence type="predicted"/>
<reference evidence="1" key="1">
    <citation type="submission" date="2020-04" db="EMBL/GenBank/DDBJ databases">
        <title>Nitratireductor sp. nov. isolated from mangrove soil.</title>
        <authorList>
            <person name="Ye Y."/>
        </authorList>
    </citation>
    <scope>NUCLEOTIDE SEQUENCE</scope>
    <source>
        <strain evidence="1">SY7</strain>
    </source>
</reference>
<dbReference type="Proteomes" id="UP000321389">
    <property type="component" value="Chromosome"/>
</dbReference>
<dbReference type="RefSeq" id="WP_146298690.1">
    <property type="nucleotide sequence ID" value="NZ_CP042301.2"/>
</dbReference>
<evidence type="ECO:0000313" key="2">
    <source>
        <dbReference type="Proteomes" id="UP000321389"/>
    </source>
</evidence>
<name>A0A5B8KX19_9HYPH</name>
<dbReference type="SUPFAM" id="SSF48452">
    <property type="entry name" value="TPR-like"/>
    <property type="match status" value="1"/>
</dbReference>
<gene>
    <name evidence="1" type="ORF">FQ775_06385</name>
</gene>
<organism evidence="1 2">
    <name type="scientific">Nitratireductor mangrovi</name>
    <dbReference type="NCBI Taxonomy" id="2599600"/>
    <lineage>
        <taxon>Bacteria</taxon>
        <taxon>Pseudomonadati</taxon>
        <taxon>Pseudomonadota</taxon>
        <taxon>Alphaproteobacteria</taxon>
        <taxon>Hyphomicrobiales</taxon>
        <taxon>Phyllobacteriaceae</taxon>
        <taxon>Nitratireductor</taxon>
    </lineage>
</organism>
<keyword evidence="2" id="KW-1185">Reference proteome</keyword>
<accession>A0A5B8KX19</accession>
<dbReference type="KEGG" id="niy:FQ775_06385"/>
<dbReference type="AlphaFoldDB" id="A0A5B8KX19"/>
<dbReference type="InterPro" id="IPR011990">
    <property type="entry name" value="TPR-like_helical_dom_sf"/>
</dbReference>
<evidence type="ECO:0000313" key="1">
    <source>
        <dbReference type="EMBL" id="QDZ00038.1"/>
    </source>
</evidence>
<dbReference type="Gene3D" id="1.25.40.10">
    <property type="entry name" value="Tetratricopeptide repeat domain"/>
    <property type="match status" value="1"/>
</dbReference>
<evidence type="ECO:0008006" key="3">
    <source>
        <dbReference type="Google" id="ProtNLM"/>
    </source>
</evidence>
<sequence length="133" mass="15553">MRLVKAIRYAFKYTSMIERMAHRQYEEAIALYESIENLQPDGWRHHFLAAECYSRVGDRDNCVKTGSRAIEQICNSGCGADEKCWLFIYMHKTTGIRHRLIDAFFDEAGGFFEPNKERVRRTYKKIAPMHAAP</sequence>
<protein>
    <recommendedName>
        <fullName evidence="3">Tetratricopeptide repeat protein</fullName>
    </recommendedName>
</protein>